<protein>
    <submittedName>
        <fullName evidence="2">DUF4367 domain-containing protein</fullName>
    </submittedName>
</protein>
<proteinExistence type="predicted"/>
<accession>A0A6I5A780</accession>
<organism evidence="2 3">
    <name type="scientific">Pontibacillus yanchengensis</name>
    <dbReference type="NCBI Taxonomy" id="462910"/>
    <lineage>
        <taxon>Bacteria</taxon>
        <taxon>Bacillati</taxon>
        <taxon>Bacillota</taxon>
        <taxon>Bacilli</taxon>
        <taxon>Bacillales</taxon>
        <taxon>Bacillaceae</taxon>
        <taxon>Pontibacillus</taxon>
    </lineage>
</organism>
<feature type="domain" description="DUF4367" evidence="1">
    <location>
        <begin position="68"/>
        <end position="190"/>
    </location>
</feature>
<dbReference type="InterPro" id="IPR025377">
    <property type="entry name" value="DUF4367"/>
</dbReference>
<evidence type="ECO:0000313" key="2">
    <source>
        <dbReference type="EMBL" id="MYL36078.1"/>
    </source>
</evidence>
<dbReference type="Pfam" id="PF14285">
    <property type="entry name" value="DUF4367"/>
    <property type="match status" value="1"/>
</dbReference>
<evidence type="ECO:0000313" key="3">
    <source>
        <dbReference type="Proteomes" id="UP000468638"/>
    </source>
</evidence>
<dbReference type="AlphaFoldDB" id="A0A6I5A780"/>
<comment type="caution">
    <text evidence="2">The sequence shown here is derived from an EMBL/GenBank/DDBJ whole genome shotgun (WGS) entry which is preliminary data.</text>
</comment>
<dbReference type="EMBL" id="WMEQ01000027">
    <property type="protein sequence ID" value="MYL36078.1"/>
    <property type="molecule type" value="Genomic_DNA"/>
</dbReference>
<dbReference type="Proteomes" id="UP000468638">
    <property type="component" value="Unassembled WGS sequence"/>
</dbReference>
<name>A0A6I5A780_9BACI</name>
<evidence type="ECO:0000259" key="1">
    <source>
        <dbReference type="Pfam" id="PF14285"/>
    </source>
</evidence>
<reference evidence="2 3" key="1">
    <citation type="submission" date="2019-11" db="EMBL/GenBank/DDBJ databases">
        <title>Genome sequences of 17 halophilic strains isolated from different environments.</title>
        <authorList>
            <person name="Furrow R.E."/>
        </authorList>
    </citation>
    <scope>NUCLEOTIDE SEQUENCE [LARGE SCALE GENOMIC DNA]</scope>
    <source>
        <strain evidence="2 3">22514_16_FS</strain>
    </source>
</reference>
<gene>
    <name evidence="2" type="ORF">GLW05_21130</name>
</gene>
<sequence length="199" mass="23261">MTGITWITTRPIVESNVYFGRKQSICWRDIIMKKTLFIVAIALLLAGCSDATASSFPDARDKAGFPIIEPTYVPDGMEQSKLRVEYGSLFLAYESEEEHLEIYQEHASDRWMIQHVQKYILTGEYDEVFGQVNEVFETENYVGFIDTEAVRLHETYQYTFLPKDTELWKDYYYQLTTNVSKEELRKVVESFNVVDNEIE</sequence>